<accession>A0A3P6ENN4</accession>
<keyword evidence="1" id="KW-0472">Membrane</keyword>
<evidence type="ECO:0000256" key="1">
    <source>
        <dbReference type="SAM" id="Phobius"/>
    </source>
</evidence>
<gene>
    <name evidence="2" type="ORF">BOLC5T33980H</name>
</gene>
<dbReference type="AlphaFoldDB" id="A0A3P6ENN4"/>
<dbReference type="EMBL" id="LR031877">
    <property type="protein sequence ID" value="VDD46433.1"/>
    <property type="molecule type" value="Genomic_DNA"/>
</dbReference>
<protein>
    <submittedName>
        <fullName evidence="2">Uncharacterized protein</fullName>
    </submittedName>
</protein>
<dbReference type="PROSITE" id="PS51257">
    <property type="entry name" value="PROKAR_LIPOPROTEIN"/>
    <property type="match status" value="1"/>
</dbReference>
<organism evidence="2">
    <name type="scientific">Brassica oleracea</name>
    <name type="common">Wild cabbage</name>
    <dbReference type="NCBI Taxonomy" id="3712"/>
    <lineage>
        <taxon>Eukaryota</taxon>
        <taxon>Viridiplantae</taxon>
        <taxon>Streptophyta</taxon>
        <taxon>Embryophyta</taxon>
        <taxon>Tracheophyta</taxon>
        <taxon>Spermatophyta</taxon>
        <taxon>Magnoliopsida</taxon>
        <taxon>eudicotyledons</taxon>
        <taxon>Gunneridae</taxon>
        <taxon>Pentapetalae</taxon>
        <taxon>rosids</taxon>
        <taxon>malvids</taxon>
        <taxon>Brassicales</taxon>
        <taxon>Brassicaceae</taxon>
        <taxon>Brassiceae</taxon>
        <taxon>Brassica</taxon>
    </lineage>
</organism>
<evidence type="ECO:0000313" key="2">
    <source>
        <dbReference type="EMBL" id="VDD46433.1"/>
    </source>
</evidence>
<proteinExistence type="predicted"/>
<reference evidence="2" key="1">
    <citation type="submission" date="2018-11" db="EMBL/GenBank/DDBJ databases">
        <authorList>
            <consortium name="Genoscope - CEA"/>
            <person name="William W."/>
        </authorList>
    </citation>
    <scope>NUCLEOTIDE SEQUENCE</scope>
</reference>
<keyword evidence="1" id="KW-1133">Transmembrane helix</keyword>
<name>A0A3P6ENN4_BRAOL</name>
<sequence>MTTNKSISLINLFHSGSISSSCKYAATRKTLLGSLTLFLLGLFSRFGSKF</sequence>
<feature type="transmembrane region" description="Helical" evidence="1">
    <location>
        <begin position="30"/>
        <end position="47"/>
    </location>
</feature>
<keyword evidence="1" id="KW-0812">Transmembrane</keyword>